<evidence type="ECO:0000256" key="1">
    <source>
        <dbReference type="SAM" id="Phobius"/>
    </source>
</evidence>
<accession>A0ABY7M0H2</accession>
<evidence type="ECO:0000313" key="2">
    <source>
        <dbReference type="EMBL" id="WBL31231.1"/>
    </source>
</evidence>
<feature type="transmembrane region" description="Helical" evidence="1">
    <location>
        <begin position="100"/>
        <end position="125"/>
    </location>
</feature>
<reference evidence="2" key="1">
    <citation type="submission" date="2022-12" db="EMBL/GenBank/DDBJ databases">
        <title>Genomic Characterization of Candidatus Phytoplasma sacchari in China.</title>
        <authorList>
            <person name="Zhang R.-Y."/>
        </authorList>
    </citation>
    <scope>NUCLEOTIDE SEQUENCE [LARGE SCALE GENOMIC DNA]</scope>
    <source>
        <strain evidence="2">SCWL1</strain>
    </source>
</reference>
<dbReference type="Proteomes" id="UP001210120">
    <property type="component" value="Chromosome"/>
</dbReference>
<name>A0ABY7M0H2_9MOLU</name>
<keyword evidence="1" id="KW-1133">Transmembrane helix</keyword>
<keyword evidence="3" id="KW-1185">Reference proteome</keyword>
<evidence type="ECO:0000313" key="3">
    <source>
        <dbReference type="Proteomes" id="UP001210120"/>
    </source>
</evidence>
<gene>
    <name evidence="2" type="ORF">O7R10_01280</name>
</gene>
<proteinExistence type="predicted"/>
<keyword evidence="1" id="KW-0812">Transmembrane</keyword>
<protein>
    <submittedName>
        <fullName evidence="2">Uncharacterized protein</fullName>
    </submittedName>
</protein>
<keyword evidence="1" id="KW-0472">Membrane</keyword>
<feature type="transmembrane region" description="Helical" evidence="1">
    <location>
        <begin position="66"/>
        <end position="88"/>
    </location>
</feature>
<dbReference type="EMBL" id="CP115156">
    <property type="protein sequence ID" value="WBL31231.1"/>
    <property type="molecule type" value="Genomic_DNA"/>
</dbReference>
<organism evidence="2 3">
    <name type="scientific">Candidatus Phytoplasma sacchari</name>
    <dbReference type="NCBI Taxonomy" id="2609813"/>
    <lineage>
        <taxon>Bacteria</taxon>
        <taxon>Bacillati</taxon>
        <taxon>Mycoplasmatota</taxon>
        <taxon>Mollicutes</taxon>
        <taxon>Acholeplasmatales</taxon>
        <taxon>Acholeplasmataceae</taxon>
        <taxon>Candidatus Phytoplasma</taxon>
        <taxon>16SrXI (Rice yellow dwarf group)</taxon>
    </lineage>
</organism>
<sequence length="135" mass="16707">MFESFINSFVNYTNSFVHYCLFLFTLSRIYKQFITPCYYIIEKKYKICFLRYKNIKHNINHIEKKCFIHLFDTIETCLITITLYPFLLKLWITKFGHNNLFWINFLYILYIFSPAAIFIIFLIFTKIKRKFKKNR</sequence>
<feature type="transmembrane region" description="Helical" evidence="1">
    <location>
        <begin position="16"/>
        <end position="41"/>
    </location>
</feature>